<proteinExistence type="predicted"/>
<evidence type="ECO:0000313" key="3">
    <source>
        <dbReference type="Proteomes" id="UP000779070"/>
    </source>
</evidence>
<comment type="caution">
    <text evidence="2">The sequence shown here is derived from an EMBL/GenBank/DDBJ whole genome shotgun (WGS) entry which is preliminary data.</text>
</comment>
<protein>
    <submittedName>
        <fullName evidence="2">Prolyl oligopeptidase family serine peptidase</fullName>
    </submittedName>
</protein>
<reference evidence="2 3" key="1">
    <citation type="submission" date="2021-02" db="EMBL/GenBank/DDBJ databases">
        <title>Draft Genome Sequences of 5 Vibrio neptunius Strains Isolated From of Bivalve Hatcheries.</title>
        <authorList>
            <person name="Galvis F."/>
            <person name="Barja J.L."/>
            <person name="Lemos M.L."/>
            <person name="Balado M."/>
        </authorList>
    </citation>
    <scope>NUCLEOTIDE SEQUENCE [LARGE SCALE GENOMIC DNA]</scope>
    <source>
        <strain evidence="2 3">PP-145.98</strain>
    </source>
</reference>
<dbReference type="SUPFAM" id="SSF53474">
    <property type="entry name" value="alpha/beta-Hydrolases"/>
    <property type="match status" value="1"/>
</dbReference>
<dbReference type="InterPro" id="IPR001375">
    <property type="entry name" value="Peptidase_S9_cat"/>
</dbReference>
<evidence type="ECO:0000259" key="1">
    <source>
        <dbReference type="Pfam" id="PF00326"/>
    </source>
</evidence>
<accession>A0ABS3A951</accession>
<dbReference type="EMBL" id="JAFHLB010000041">
    <property type="protein sequence ID" value="MBN3580257.1"/>
    <property type="molecule type" value="Genomic_DNA"/>
</dbReference>
<evidence type="ECO:0000313" key="2">
    <source>
        <dbReference type="EMBL" id="MBN3580257.1"/>
    </source>
</evidence>
<feature type="domain" description="Peptidase S9 prolyl oligopeptidase catalytic" evidence="1">
    <location>
        <begin position="92"/>
        <end position="242"/>
    </location>
</feature>
<dbReference type="Proteomes" id="UP000779070">
    <property type="component" value="Unassembled WGS sequence"/>
</dbReference>
<dbReference type="PANTHER" id="PTHR47381">
    <property type="entry name" value="ALPHA/BETA-HYDROLASES SUPERFAMILY PROTEIN"/>
    <property type="match status" value="1"/>
</dbReference>
<dbReference type="Pfam" id="PF00326">
    <property type="entry name" value="Peptidase_S9"/>
    <property type="match status" value="1"/>
</dbReference>
<dbReference type="InterPro" id="IPR029058">
    <property type="entry name" value="AB_hydrolase_fold"/>
</dbReference>
<organism evidence="2 3">
    <name type="scientific">Vibrio neptunius</name>
    <dbReference type="NCBI Taxonomy" id="170651"/>
    <lineage>
        <taxon>Bacteria</taxon>
        <taxon>Pseudomonadati</taxon>
        <taxon>Pseudomonadota</taxon>
        <taxon>Gammaproteobacteria</taxon>
        <taxon>Vibrionales</taxon>
        <taxon>Vibrionaceae</taxon>
        <taxon>Vibrio</taxon>
    </lineage>
</organism>
<gene>
    <name evidence="2" type="ORF">JYA62_21645</name>
</gene>
<dbReference type="Gene3D" id="3.40.50.1820">
    <property type="entry name" value="alpha/beta hydrolase"/>
    <property type="match status" value="1"/>
</dbReference>
<dbReference type="PANTHER" id="PTHR47381:SF3">
    <property type="entry name" value="ALPHA_BETA-HYDROLASES SUPERFAMILY PROTEIN"/>
    <property type="match status" value="1"/>
</dbReference>
<dbReference type="RefSeq" id="WP_206371954.1">
    <property type="nucleotide sequence ID" value="NZ_CAWPTM010000116.1"/>
</dbReference>
<keyword evidence="3" id="KW-1185">Reference proteome</keyword>
<sequence length="255" mass="29157">MQDVLVEKSHIGEIVYLLYAQKKSVNNPLVIICHGWNNDKYEGSNLALNLALQGYSVICFDADKHGERDDGNAQNVTTHSDFSKRMVGVIKQNSDDIHTLIEHYQEDSRIDPSRIAVVGISMGAMSTFYSLTQNKRIKVAVPILGSPDFVGLEKFALETDSVNKPLSDDEKLAIQYMADIDPYLYLIENEHRPMLIINGAKDDWVPANFAQNFYEKLKTRYANNNTEIEFKLADESHYFSNHMRDHTIKWLKKNL</sequence>
<name>A0ABS3A951_9VIBR</name>